<reference evidence="1 2" key="1">
    <citation type="submission" date="2015-11" db="EMBL/GenBank/DDBJ databases">
        <title>Genomes and virulence difference between two physiological races of Phytophthora nicotianae.</title>
        <authorList>
            <person name="Liu H."/>
            <person name="Ma X."/>
            <person name="Yu H."/>
            <person name="Fang D."/>
            <person name="Li Y."/>
            <person name="Wang X."/>
            <person name="Wang W."/>
            <person name="Dong Y."/>
            <person name="Xiao B."/>
        </authorList>
    </citation>
    <scope>NUCLEOTIDE SEQUENCE [LARGE SCALE GENOMIC DNA]</scope>
    <source>
        <strain evidence="2">race 0</strain>
    </source>
</reference>
<evidence type="ECO:0000313" key="1">
    <source>
        <dbReference type="EMBL" id="KUF81309.1"/>
    </source>
</evidence>
<gene>
    <name evidence="1" type="ORF">AM587_10002624</name>
</gene>
<protein>
    <submittedName>
        <fullName evidence="1">Uncharacterized protein</fullName>
    </submittedName>
</protein>
<sequence length="226" mass="25652">MAVDDPNDRRMDEMIVLDTFIFDGQAPDGGTSFGVVVTTQRVFRNVTRSVRDKDETLVCATDGTYKLHFGGWTVVDCGSVGLTWSKSKILKADGEDRCPPKVTHFSEGPVPPEMMTKAELLVATQRNYKLVYKGRGRLRRLCAVVFNVTKHIVGGQGMLGADVDNERASKFLKSLDGRFPRRITYLELEFELLSLHRVMVKQQDYPPPFELLPIWSHETVERLRNF</sequence>
<dbReference type="AlphaFoldDB" id="A0A0W8CB45"/>
<evidence type="ECO:0000313" key="2">
    <source>
        <dbReference type="Proteomes" id="UP000052943"/>
    </source>
</evidence>
<dbReference type="EMBL" id="LNFO01004219">
    <property type="protein sequence ID" value="KUF81309.1"/>
    <property type="molecule type" value="Genomic_DNA"/>
</dbReference>
<accession>A0A0W8CB45</accession>
<proteinExistence type="predicted"/>
<organism evidence="1 2">
    <name type="scientific">Phytophthora nicotianae</name>
    <name type="common">Potato buckeye rot agent</name>
    <name type="synonym">Phytophthora parasitica</name>
    <dbReference type="NCBI Taxonomy" id="4792"/>
    <lineage>
        <taxon>Eukaryota</taxon>
        <taxon>Sar</taxon>
        <taxon>Stramenopiles</taxon>
        <taxon>Oomycota</taxon>
        <taxon>Peronosporomycetes</taxon>
        <taxon>Peronosporales</taxon>
        <taxon>Peronosporaceae</taxon>
        <taxon>Phytophthora</taxon>
    </lineage>
</organism>
<dbReference type="Proteomes" id="UP000052943">
    <property type="component" value="Unassembled WGS sequence"/>
</dbReference>
<comment type="caution">
    <text evidence="1">The sequence shown here is derived from an EMBL/GenBank/DDBJ whole genome shotgun (WGS) entry which is preliminary data.</text>
</comment>
<name>A0A0W8CB45_PHYNI</name>